<gene>
    <name evidence="4" type="ORF">FYJ66_01315</name>
</gene>
<keyword evidence="3" id="KW-1133">Transmembrane helix</keyword>
<dbReference type="NCBIfam" id="TIGR01300">
    <property type="entry name" value="CPA3_mnhG_phaG"/>
    <property type="match status" value="1"/>
</dbReference>
<dbReference type="EMBL" id="VUNB01000001">
    <property type="protein sequence ID" value="MST68248.1"/>
    <property type="molecule type" value="Genomic_DNA"/>
</dbReference>
<feature type="transmembrane region" description="Helical" evidence="3">
    <location>
        <begin position="6"/>
        <end position="29"/>
    </location>
</feature>
<dbReference type="AlphaFoldDB" id="A0A6A8M6Q8"/>
<comment type="similarity">
    <text evidence="2">Belongs to the CPA3 antiporters (TC 2.A.63) subunit G family.</text>
</comment>
<accession>A0A6A8M6Q8</accession>
<reference evidence="4" key="1">
    <citation type="submission" date="2019-09" db="EMBL/GenBank/DDBJ databases">
        <title>In-depth cultivation of the pig gut microbiome towards novel bacterial diversity and tailored functional studies.</title>
        <authorList>
            <person name="Wylensek D."/>
            <person name="Hitch T.C.A."/>
            <person name="Clavel T."/>
        </authorList>
    </citation>
    <scope>NUCLEOTIDE SEQUENCE</scope>
    <source>
        <strain evidence="4">RF-744-FAT-WT-3</strain>
    </source>
</reference>
<dbReference type="InterPro" id="IPR005133">
    <property type="entry name" value="PhaG_MnhG_YufB"/>
</dbReference>
<evidence type="ECO:0000256" key="1">
    <source>
        <dbReference type="ARBA" id="ARBA00004141"/>
    </source>
</evidence>
<dbReference type="Pfam" id="PF03334">
    <property type="entry name" value="PhaG_MnhG_YufB"/>
    <property type="match status" value="1"/>
</dbReference>
<organism evidence="4">
    <name type="scientific">Baileyella intestinalis</name>
    <dbReference type="NCBI Taxonomy" id="2606709"/>
    <lineage>
        <taxon>Bacteria</taxon>
        <taxon>Bacillati</taxon>
        <taxon>Bacillota</taxon>
        <taxon>Clostridia</taxon>
        <taxon>Peptostreptococcales</taxon>
        <taxon>Anaerovoracaceae</taxon>
        <taxon>Baileyella</taxon>
    </lineage>
</organism>
<name>A0A6A8M6Q8_9FIRM</name>
<keyword evidence="3" id="KW-0812">Transmembrane</keyword>
<evidence type="ECO:0000256" key="3">
    <source>
        <dbReference type="SAM" id="Phobius"/>
    </source>
</evidence>
<evidence type="ECO:0000256" key="2">
    <source>
        <dbReference type="ARBA" id="ARBA00008404"/>
    </source>
</evidence>
<proteinExistence type="inferred from homology"/>
<sequence length="111" mass="12332">MNIYHVLSAVFLAAGTIFLIVAAIGVIKFPDFYSRLHASGVGETLGAMLLTIGLMFMTGLNLMSVKLLIIFIVLLVANPLGTNMIMLAAVRKRDFLDYNEKEPEENRNREE</sequence>
<feature type="transmembrane region" description="Helical" evidence="3">
    <location>
        <begin position="41"/>
        <end position="62"/>
    </location>
</feature>
<feature type="transmembrane region" description="Helical" evidence="3">
    <location>
        <begin position="68"/>
        <end position="90"/>
    </location>
</feature>
<dbReference type="GO" id="GO:0015385">
    <property type="term" value="F:sodium:proton antiporter activity"/>
    <property type="evidence" value="ECO:0007669"/>
    <property type="project" value="TreeGrafter"/>
</dbReference>
<keyword evidence="3" id="KW-0472">Membrane</keyword>
<comment type="subcellular location">
    <subcellularLocation>
        <location evidence="1">Membrane</location>
        <topology evidence="1">Multi-pass membrane protein</topology>
    </subcellularLocation>
</comment>
<dbReference type="RefSeq" id="WP_154571717.1">
    <property type="nucleotide sequence ID" value="NZ_DBEZJY010000078.1"/>
</dbReference>
<evidence type="ECO:0000313" key="4">
    <source>
        <dbReference type="EMBL" id="MST68248.1"/>
    </source>
</evidence>
<comment type="caution">
    <text evidence="4">The sequence shown here is derived from an EMBL/GenBank/DDBJ whole genome shotgun (WGS) entry which is preliminary data.</text>
</comment>
<protein>
    <submittedName>
        <fullName evidence="4">Monovalent cation/H(+) antiporter subunit G</fullName>
    </submittedName>
</protein>
<dbReference type="PANTHER" id="PTHR34703">
    <property type="entry name" value="ANTIPORTER SUBUNIT MNHG2-RELATED"/>
    <property type="match status" value="1"/>
</dbReference>
<dbReference type="PANTHER" id="PTHR34703:SF1">
    <property type="entry name" value="ANTIPORTER SUBUNIT MNHG2-RELATED"/>
    <property type="match status" value="1"/>
</dbReference>